<organism evidence="1">
    <name type="scientific">Bionectria ochroleuca</name>
    <name type="common">Gliocladium roseum</name>
    <dbReference type="NCBI Taxonomy" id="29856"/>
    <lineage>
        <taxon>Eukaryota</taxon>
        <taxon>Fungi</taxon>
        <taxon>Dikarya</taxon>
        <taxon>Ascomycota</taxon>
        <taxon>Pezizomycotina</taxon>
        <taxon>Sordariomycetes</taxon>
        <taxon>Hypocreomycetidae</taxon>
        <taxon>Hypocreales</taxon>
        <taxon>Bionectriaceae</taxon>
        <taxon>Clonostachys</taxon>
    </lineage>
</organism>
<dbReference type="AlphaFoldDB" id="A0A0B7KHJ6"/>
<sequence>MLIEVLGIASPGKDDAIRRSRIAASVPEWGGSVVTNAFLKYEIASFLYYSPTGFVQDLSRTDADKKIRMS</sequence>
<protein>
    <submittedName>
        <fullName evidence="1">Uncharacterized protein</fullName>
    </submittedName>
</protein>
<reference evidence="1" key="1">
    <citation type="submission" date="2015-01" db="EMBL/GenBank/DDBJ databases">
        <authorList>
            <person name="Durling Mikael"/>
        </authorList>
    </citation>
    <scope>NUCLEOTIDE SEQUENCE</scope>
</reference>
<name>A0A0B7KHJ6_BIOOC</name>
<accession>A0A0B7KHJ6</accession>
<gene>
    <name evidence="1" type="ORF">BN869_000013106_1</name>
</gene>
<proteinExistence type="predicted"/>
<dbReference type="EMBL" id="CDPU01000083">
    <property type="protein sequence ID" value="CEO57048.1"/>
    <property type="molecule type" value="Genomic_DNA"/>
</dbReference>
<evidence type="ECO:0000313" key="1">
    <source>
        <dbReference type="EMBL" id="CEO57048.1"/>
    </source>
</evidence>